<dbReference type="GO" id="GO:0000155">
    <property type="term" value="F:phosphorelay sensor kinase activity"/>
    <property type="evidence" value="ECO:0007669"/>
    <property type="project" value="InterPro"/>
</dbReference>
<organism evidence="1 2">
    <name type="scientific">Cohaesibacter marisflavi</name>
    <dbReference type="NCBI Taxonomy" id="655353"/>
    <lineage>
        <taxon>Bacteria</taxon>
        <taxon>Pseudomonadati</taxon>
        <taxon>Pseudomonadota</taxon>
        <taxon>Alphaproteobacteria</taxon>
        <taxon>Hyphomicrobiales</taxon>
        <taxon>Cohaesibacteraceae</taxon>
    </lineage>
</organism>
<dbReference type="EMBL" id="FOVR01000009">
    <property type="protein sequence ID" value="SFO60871.1"/>
    <property type="molecule type" value="Genomic_DNA"/>
</dbReference>
<protein>
    <recommendedName>
        <fullName evidence="3">His Kinase A (Phospho-acceptor) domain-containing protein</fullName>
    </recommendedName>
</protein>
<gene>
    <name evidence="1" type="ORF">SAMN04488056_10942</name>
</gene>
<name>A0A1I5IL28_9HYPH</name>
<dbReference type="RefSeq" id="WP_090073904.1">
    <property type="nucleotide sequence ID" value="NZ_FOVR01000009.1"/>
</dbReference>
<dbReference type="OrthoDB" id="8449003at2"/>
<sequence>MTNEDGGVSSSEQSMKARYELSRRIAHDTMAPIRQIAQLIEIFKAEHADSLDEDAQVILGMVQDKTRQLSEMTQAVRAYSDAMCKPLALQEANFAAALSTEIESLQFETVLFKRENSISVTADPQFLRQFIQRLLRSIPFDVAKEQSAELVLSVCHDEASAAHIRLDFSPCSIDFSEKLQLSELAQYKSGDLFELLCLHECSEICLRHGWALYMEKNGDDVLRVNICL</sequence>
<reference evidence="1 2" key="1">
    <citation type="submission" date="2016-10" db="EMBL/GenBank/DDBJ databases">
        <authorList>
            <person name="de Groot N.N."/>
        </authorList>
    </citation>
    <scope>NUCLEOTIDE SEQUENCE [LARGE SCALE GENOMIC DNA]</scope>
    <source>
        <strain evidence="1 2">CGMCC 1.9157</strain>
    </source>
</reference>
<accession>A0A1I5IL28</accession>
<dbReference type="Proteomes" id="UP000199236">
    <property type="component" value="Unassembled WGS sequence"/>
</dbReference>
<dbReference type="STRING" id="655353.SAMN04488056_10942"/>
<proteinExistence type="predicted"/>
<evidence type="ECO:0000313" key="2">
    <source>
        <dbReference type="Proteomes" id="UP000199236"/>
    </source>
</evidence>
<dbReference type="AlphaFoldDB" id="A0A1I5IL28"/>
<evidence type="ECO:0008006" key="3">
    <source>
        <dbReference type="Google" id="ProtNLM"/>
    </source>
</evidence>
<keyword evidence="2" id="KW-1185">Reference proteome</keyword>
<dbReference type="SUPFAM" id="SSF47384">
    <property type="entry name" value="Homodimeric domain of signal transducing histidine kinase"/>
    <property type="match status" value="1"/>
</dbReference>
<evidence type="ECO:0000313" key="1">
    <source>
        <dbReference type="EMBL" id="SFO60871.1"/>
    </source>
</evidence>
<dbReference type="InterPro" id="IPR036097">
    <property type="entry name" value="HisK_dim/P_sf"/>
</dbReference>